<dbReference type="AlphaFoldDB" id="A0A414PLX9"/>
<evidence type="ECO:0000256" key="3">
    <source>
        <dbReference type="ARBA" id="ARBA00022801"/>
    </source>
</evidence>
<comment type="similarity">
    <text evidence="1">Belongs to the sulfatase family.</text>
</comment>
<protein>
    <submittedName>
        <fullName evidence="7">Sulfatase</fullName>
    </submittedName>
</protein>
<keyword evidence="4" id="KW-0106">Calcium</keyword>
<keyword evidence="3" id="KW-0378">Hydrolase</keyword>
<dbReference type="PANTHER" id="PTHR42693:SF53">
    <property type="entry name" value="ENDO-4-O-SULFATASE"/>
    <property type="match status" value="1"/>
</dbReference>
<dbReference type="InterPro" id="IPR017850">
    <property type="entry name" value="Alkaline_phosphatase_core_sf"/>
</dbReference>
<feature type="modified residue" description="3-oxoalanine (Ser)" evidence="5">
    <location>
        <position position="157"/>
    </location>
</feature>
<dbReference type="Proteomes" id="UP000284676">
    <property type="component" value="Unassembled WGS sequence"/>
</dbReference>
<dbReference type="InterPro" id="IPR000917">
    <property type="entry name" value="Sulfatase_N"/>
</dbReference>
<evidence type="ECO:0000256" key="5">
    <source>
        <dbReference type="PIRSR" id="PIRSR600917-52"/>
    </source>
</evidence>
<proteinExistence type="inferred from homology"/>
<evidence type="ECO:0000313" key="7">
    <source>
        <dbReference type="EMBL" id="RHF69522.1"/>
    </source>
</evidence>
<accession>A0A414PLX9</accession>
<dbReference type="PANTHER" id="PTHR42693">
    <property type="entry name" value="ARYLSULFATASE FAMILY MEMBER"/>
    <property type="match status" value="1"/>
</dbReference>
<gene>
    <name evidence="7" type="ORF">DW663_12865</name>
</gene>
<dbReference type="Pfam" id="PF00884">
    <property type="entry name" value="Sulfatase"/>
    <property type="match status" value="1"/>
</dbReference>
<dbReference type="Gene3D" id="3.30.1120.10">
    <property type="match status" value="1"/>
</dbReference>
<sequence>MYDMFFYKKKYFLFIHISSIIKEVNGMLNFKNGAKYLSLMLLGALATGCYAAETKDVKDKGTATNVAFNQSFVPTEYKTQGKPNVLIISMDDLGYGQLNFDEKAFDKKVLAEKVIPDRYKVDVDKAIEAAKKSTPNLRKLQDQGVMLTQDFVCHGVSGPSRAGFMTSEFPSRFGIYSNDDAQDGVSVDHKFLAELFQNHGYDTSAIGKWHLGRITNVPVPKEKQTRDYHDNFTTFCDEPFQPQNRGFDYFMGFHAAGTAYYNSPSLFRNREVVPAEGYITDQLTDEALGRIKAAGEDPFFIYLAYNAPHIPLEKHAPEKYRVFNTGNEEVDKYYESIYAVDSNIGRIIDELEKTGKLENTVIMFFSDNGSVIDAPLPMNGIFTGNKGETFNGGVHIPGFITWKAGLKAGKYNKMVSTVDYMPTALAAAGIEIPTEWKEKIDGVNLLPYLTKEVKGNPHSELYWAQPRAFHWDPINIPFWRDYDKYVTGESDYYPVNPYMESLSEFSWTVRDNTWTLHYYVGDNSYALYDSVKDPQEIHNVAEKHPEVVKKLKAKMRTYLTTKAVKPNTANNLPKYEQLIKATEETPATK</sequence>
<evidence type="ECO:0000259" key="6">
    <source>
        <dbReference type="Pfam" id="PF00884"/>
    </source>
</evidence>
<comment type="caution">
    <text evidence="7">The sequence shown here is derived from an EMBL/GenBank/DDBJ whole genome shotgun (WGS) entry which is preliminary data.</text>
</comment>
<dbReference type="GO" id="GO:0004065">
    <property type="term" value="F:arylsulfatase activity"/>
    <property type="evidence" value="ECO:0007669"/>
    <property type="project" value="TreeGrafter"/>
</dbReference>
<dbReference type="GO" id="GO:0046872">
    <property type="term" value="F:metal ion binding"/>
    <property type="evidence" value="ECO:0007669"/>
    <property type="project" value="UniProtKB-KW"/>
</dbReference>
<feature type="domain" description="Sulfatase N-terminal" evidence="6">
    <location>
        <begin position="83"/>
        <end position="430"/>
    </location>
</feature>
<evidence type="ECO:0000256" key="1">
    <source>
        <dbReference type="ARBA" id="ARBA00008779"/>
    </source>
</evidence>
<evidence type="ECO:0000256" key="4">
    <source>
        <dbReference type="ARBA" id="ARBA00022837"/>
    </source>
</evidence>
<dbReference type="EMBL" id="QRHL01000053">
    <property type="protein sequence ID" value="RHF69522.1"/>
    <property type="molecule type" value="Genomic_DNA"/>
</dbReference>
<organism evidence="7 8">
    <name type="scientific">Fusobacterium mortiferum</name>
    <dbReference type="NCBI Taxonomy" id="850"/>
    <lineage>
        <taxon>Bacteria</taxon>
        <taxon>Fusobacteriati</taxon>
        <taxon>Fusobacteriota</taxon>
        <taxon>Fusobacteriia</taxon>
        <taxon>Fusobacteriales</taxon>
        <taxon>Fusobacteriaceae</taxon>
        <taxon>Fusobacterium</taxon>
    </lineage>
</organism>
<reference evidence="7 8" key="1">
    <citation type="submission" date="2018-08" db="EMBL/GenBank/DDBJ databases">
        <title>A genome reference for cultivated species of the human gut microbiota.</title>
        <authorList>
            <person name="Zou Y."/>
            <person name="Xue W."/>
            <person name="Luo G."/>
        </authorList>
    </citation>
    <scope>NUCLEOTIDE SEQUENCE [LARGE SCALE GENOMIC DNA]</scope>
    <source>
        <strain evidence="7 8">AM25-1</strain>
    </source>
</reference>
<dbReference type="PROSITE" id="PS00149">
    <property type="entry name" value="SULFATASE_2"/>
    <property type="match status" value="1"/>
</dbReference>
<dbReference type="Gene3D" id="3.40.720.10">
    <property type="entry name" value="Alkaline Phosphatase, subunit A"/>
    <property type="match status" value="1"/>
</dbReference>
<dbReference type="InterPro" id="IPR024607">
    <property type="entry name" value="Sulfatase_CS"/>
</dbReference>
<name>A0A414PLX9_FUSMR</name>
<keyword evidence="2" id="KW-0479">Metal-binding</keyword>
<dbReference type="SUPFAM" id="SSF53649">
    <property type="entry name" value="Alkaline phosphatase-like"/>
    <property type="match status" value="1"/>
</dbReference>
<evidence type="ECO:0000313" key="8">
    <source>
        <dbReference type="Proteomes" id="UP000284676"/>
    </source>
</evidence>
<evidence type="ECO:0000256" key="2">
    <source>
        <dbReference type="ARBA" id="ARBA00022723"/>
    </source>
</evidence>
<comment type="PTM">
    <text evidence="5">The conversion to 3-oxoalanine (also known as C-formylglycine, FGly), of a serine or cysteine residue in prokaryotes and of a cysteine residue in eukaryotes, is critical for catalytic activity.</text>
</comment>
<dbReference type="InterPro" id="IPR050738">
    <property type="entry name" value="Sulfatase"/>
</dbReference>